<sequence>MKKNILLAVVLLSALPSVKASMDVPPDPYTIQCLSETECFYANGRKVTEQELQKLALLIQQEEQNESSQNNDG</sequence>
<evidence type="ECO:0000313" key="2">
    <source>
        <dbReference type="Proteomes" id="UP000222079"/>
    </source>
</evidence>
<proteinExistence type="predicted"/>
<evidence type="ECO:0000313" key="1">
    <source>
        <dbReference type="EMBL" id="ANH52090.1"/>
    </source>
</evidence>
<keyword evidence="2" id="KW-1185">Reference proteome</keyword>
<name>A0A173GEK9_9CAUD</name>
<gene>
    <name evidence="1" type="ORF">RAY_310</name>
</gene>
<protein>
    <submittedName>
        <fullName evidence="1">Uncharacterized protein</fullName>
    </submittedName>
</protein>
<dbReference type="Proteomes" id="UP000222079">
    <property type="component" value="Segment"/>
</dbReference>
<organism evidence="1 2">
    <name type="scientific">Erwinia phage vB_EamM_RAY</name>
    <dbReference type="NCBI Taxonomy" id="1815987"/>
    <lineage>
        <taxon>Viruses</taxon>
        <taxon>Duplodnaviria</taxon>
        <taxon>Heunggongvirae</taxon>
        <taxon>Uroviricota</taxon>
        <taxon>Caudoviricetes</taxon>
        <taxon>Chimalliviridae</taxon>
        <taxon>Agricanvirus</taxon>
        <taxon>Agricanvirus ray</taxon>
    </lineage>
</organism>
<reference evidence="1 2" key="1">
    <citation type="submission" date="2016-03" db="EMBL/GenBank/DDBJ databases">
        <authorList>
            <person name="Sharma R."/>
            <person name="Esplin I.N.D."/>
            <person name="Berg J.A."/>
            <person name="Jensen G.L."/>
            <person name="Keele B.R."/>
            <person name="Ward M.E.H."/>
            <person name="Breakwell D.P."/>
            <person name="Hope S."/>
            <person name="Grose J.H."/>
        </authorList>
    </citation>
    <scope>NUCLEOTIDE SEQUENCE [LARGE SCALE GENOMIC DNA]</scope>
</reference>
<dbReference type="EMBL" id="KU886224">
    <property type="protein sequence ID" value="ANH52090.1"/>
    <property type="molecule type" value="Genomic_DNA"/>
</dbReference>
<accession>A0A173GEK9</accession>